<feature type="domain" description="Fimbrial-type adhesion" evidence="6">
    <location>
        <begin position="38"/>
        <end position="191"/>
    </location>
</feature>
<dbReference type="GO" id="GO:0043709">
    <property type="term" value="P:cell adhesion involved in single-species biofilm formation"/>
    <property type="evidence" value="ECO:0007669"/>
    <property type="project" value="TreeGrafter"/>
</dbReference>
<dbReference type="Gene3D" id="2.60.40.1090">
    <property type="entry name" value="Fimbrial-type adhesion domain"/>
    <property type="match status" value="1"/>
</dbReference>
<evidence type="ECO:0000256" key="5">
    <source>
        <dbReference type="SAM" id="SignalP"/>
    </source>
</evidence>
<dbReference type="InterPro" id="IPR008966">
    <property type="entry name" value="Adhesion_dom_sf"/>
</dbReference>
<name>A0A3A1XZK3_9GAMM</name>
<gene>
    <name evidence="7" type="ORF">CKF54_06670</name>
</gene>
<dbReference type="OrthoDB" id="6624292at2"/>
<comment type="similarity">
    <text evidence="2">Belongs to the fimbrial protein family.</text>
</comment>
<dbReference type="PANTHER" id="PTHR33420:SF3">
    <property type="entry name" value="FIMBRIAL SUBUNIT ELFA"/>
    <property type="match status" value="1"/>
</dbReference>
<dbReference type="PANTHER" id="PTHR33420">
    <property type="entry name" value="FIMBRIAL SUBUNIT ELFA-RELATED"/>
    <property type="match status" value="1"/>
</dbReference>
<evidence type="ECO:0000313" key="7">
    <source>
        <dbReference type="EMBL" id="RIY31423.1"/>
    </source>
</evidence>
<reference evidence="7 8" key="1">
    <citation type="submission" date="2017-08" db="EMBL/GenBank/DDBJ databases">
        <title>Reclassification of Bisgaard taxon 37 and 44.</title>
        <authorList>
            <person name="Christensen H."/>
        </authorList>
    </citation>
    <scope>NUCLEOTIDE SEQUENCE [LARGE SCALE GENOMIC DNA]</scope>
    <source>
        <strain evidence="7 8">B96_3</strain>
    </source>
</reference>
<dbReference type="Pfam" id="PF00419">
    <property type="entry name" value="Fimbrial"/>
    <property type="match status" value="1"/>
</dbReference>
<keyword evidence="3 5" id="KW-0732">Signal</keyword>
<dbReference type="InterPro" id="IPR036937">
    <property type="entry name" value="Adhesion_dom_fimbrial_sf"/>
</dbReference>
<dbReference type="AlphaFoldDB" id="A0A3A1XZK3"/>
<organism evidence="7 8">
    <name type="scientific">Psittacicella hinzii</name>
    <dbReference type="NCBI Taxonomy" id="2028575"/>
    <lineage>
        <taxon>Bacteria</taxon>
        <taxon>Pseudomonadati</taxon>
        <taxon>Pseudomonadota</taxon>
        <taxon>Gammaproteobacteria</taxon>
        <taxon>Pasteurellales</taxon>
        <taxon>Psittacicellaceae</taxon>
        <taxon>Psittacicella</taxon>
    </lineage>
</organism>
<dbReference type="SUPFAM" id="SSF49401">
    <property type="entry name" value="Bacterial adhesins"/>
    <property type="match status" value="1"/>
</dbReference>
<feature type="signal peptide" evidence="5">
    <location>
        <begin position="1"/>
        <end position="28"/>
    </location>
</feature>
<evidence type="ECO:0000256" key="3">
    <source>
        <dbReference type="ARBA" id="ARBA00022729"/>
    </source>
</evidence>
<dbReference type="Proteomes" id="UP000265691">
    <property type="component" value="Unassembled WGS sequence"/>
</dbReference>
<keyword evidence="8" id="KW-1185">Reference proteome</keyword>
<comment type="caution">
    <text evidence="7">The sequence shown here is derived from an EMBL/GenBank/DDBJ whole genome shotgun (WGS) entry which is preliminary data.</text>
</comment>
<evidence type="ECO:0000259" key="6">
    <source>
        <dbReference type="Pfam" id="PF00419"/>
    </source>
</evidence>
<keyword evidence="4" id="KW-0281">Fimbrium</keyword>
<dbReference type="InterPro" id="IPR050263">
    <property type="entry name" value="Bact_Fimbrial_Adh_Pro"/>
</dbReference>
<evidence type="ECO:0000256" key="4">
    <source>
        <dbReference type="ARBA" id="ARBA00023263"/>
    </source>
</evidence>
<proteinExistence type="inferred from homology"/>
<evidence type="ECO:0000313" key="8">
    <source>
        <dbReference type="Proteomes" id="UP000265691"/>
    </source>
</evidence>
<sequence length="192" mass="20398">MNKKRFNMKKLALASALALTLLAPSAFANTAVQSGKVTFSGKVIDTTCYVKTDDQNKTVTLPSVAKSAFTKKGDVAGQTAFEITITGCTNVATGSNQGGVHWLVDANVDVTTGTLKNTLTSGQATNVNLQLVDANLKTIKIGATDDVSNINYVALQNNQDKTVRFYAQYYATDTGVTAGDVQAIAKFELVYK</sequence>
<protein>
    <recommendedName>
        <fullName evidence="6">Fimbrial-type adhesion domain-containing protein</fullName>
    </recommendedName>
</protein>
<feature type="chain" id="PRO_5017343137" description="Fimbrial-type adhesion domain-containing protein" evidence="5">
    <location>
        <begin position="29"/>
        <end position="192"/>
    </location>
</feature>
<dbReference type="InterPro" id="IPR000259">
    <property type="entry name" value="Adhesion_dom_fimbrial"/>
</dbReference>
<accession>A0A3A1XZK3</accession>
<comment type="subcellular location">
    <subcellularLocation>
        <location evidence="1">Fimbrium</location>
    </subcellularLocation>
</comment>
<dbReference type="GO" id="GO:0009289">
    <property type="term" value="C:pilus"/>
    <property type="evidence" value="ECO:0007669"/>
    <property type="project" value="UniProtKB-SubCell"/>
</dbReference>
<evidence type="ECO:0000256" key="1">
    <source>
        <dbReference type="ARBA" id="ARBA00004561"/>
    </source>
</evidence>
<dbReference type="EMBL" id="NRHC01000094">
    <property type="protein sequence ID" value="RIY31423.1"/>
    <property type="molecule type" value="Genomic_DNA"/>
</dbReference>
<evidence type="ECO:0000256" key="2">
    <source>
        <dbReference type="ARBA" id="ARBA00006671"/>
    </source>
</evidence>